<evidence type="ECO:0000313" key="3">
    <source>
        <dbReference type="Proteomes" id="UP000474957"/>
    </source>
</evidence>
<accession>A0A6L5Z2W2</accession>
<gene>
    <name evidence="2" type="ORF">GE300_12010</name>
</gene>
<proteinExistence type="predicted"/>
<comment type="caution">
    <text evidence="2">The sequence shown here is derived from an EMBL/GenBank/DDBJ whole genome shotgun (WGS) entry which is preliminary data.</text>
</comment>
<dbReference type="Proteomes" id="UP000474957">
    <property type="component" value="Unassembled WGS sequence"/>
</dbReference>
<name>A0A6L5Z2W2_9RHOB</name>
<keyword evidence="1" id="KW-0472">Membrane</keyword>
<evidence type="ECO:0008006" key="4">
    <source>
        <dbReference type="Google" id="ProtNLM"/>
    </source>
</evidence>
<sequence>MLSLAGVLGHAATPLMVVADLAPRTGAAAAGMIFGLAAAMTGVLYLGLGAVQAQLGTAAGLALAFFGPLDAAAIALPAMAREGPHQPSPDAIDSLDRLCRCACASGAGLLR</sequence>
<organism evidence="2 3">
    <name type="scientific">Halovulum marinum</name>
    <dbReference type="NCBI Taxonomy" id="2662447"/>
    <lineage>
        <taxon>Bacteria</taxon>
        <taxon>Pseudomonadati</taxon>
        <taxon>Pseudomonadota</taxon>
        <taxon>Alphaproteobacteria</taxon>
        <taxon>Rhodobacterales</taxon>
        <taxon>Paracoccaceae</taxon>
        <taxon>Halovulum</taxon>
    </lineage>
</organism>
<dbReference type="EMBL" id="WIND01000008">
    <property type="protein sequence ID" value="MSU90334.1"/>
    <property type="molecule type" value="Genomic_DNA"/>
</dbReference>
<evidence type="ECO:0000256" key="1">
    <source>
        <dbReference type="SAM" id="Phobius"/>
    </source>
</evidence>
<reference evidence="2 3" key="1">
    <citation type="submission" date="2019-10" db="EMBL/GenBank/DDBJ databases">
        <title>Cognatihalovulum marinum gen. nov. sp. nov., a new member of the family Rhodobacteraceae isolated from deep seawater of the Northwest Indian Ocean.</title>
        <authorList>
            <person name="Ruan C."/>
            <person name="Wang J."/>
            <person name="Zheng X."/>
            <person name="Song L."/>
            <person name="Zhu Y."/>
            <person name="Huang Y."/>
            <person name="Lu Z."/>
            <person name="Du W."/>
            <person name="Huang L."/>
            <person name="Dai X."/>
        </authorList>
    </citation>
    <scope>NUCLEOTIDE SEQUENCE [LARGE SCALE GENOMIC DNA]</scope>
    <source>
        <strain evidence="2 3">2CG4</strain>
    </source>
</reference>
<keyword evidence="1" id="KW-0812">Transmembrane</keyword>
<feature type="transmembrane region" description="Helical" evidence="1">
    <location>
        <begin position="60"/>
        <end position="80"/>
    </location>
</feature>
<dbReference type="AlphaFoldDB" id="A0A6L5Z2W2"/>
<protein>
    <recommendedName>
        <fullName evidence="4">MFS transporter</fullName>
    </recommendedName>
</protein>
<keyword evidence="3" id="KW-1185">Reference proteome</keyword>
<feature type="transmembrane region" description="Helical" evidence="1">
    <location>
        <begin position="29"/>
        <end position="48"/>
    </location>
</feature>
<keyword evidence="1" id="KW-1133">Transmembrane helix</keyword>
<dbReference type="RefSeq" id="WP_154446821.1">
    <property type="nucleotide sequence ID" value="NZ_WIND01000008.1"/>
</dbReference>
<evidence type="ECO:0000313" key="2">
    <source>
        <dbReference type="EMBL" id="MSU90334.1"/>
    </source>
</evidence>